<evidence type="ECO:0000256" key="2">
    <source>
        <dbReference type="ARBA" id="ARBA00022448"/>
    </source>
</evidence>
<dbReference type="Proteomes" id="UP001206312">
    <property type="component" value="Unassembled WGS sequence"/>
</dbReference>
<sequence length="804" mass="89875">MKKRVVLWVLLALTGGTAFAQTITLRDQETGKPLEGATLYSENPKYYTTTNTQGQADVSRFEGALEIQIRSLGYKNLFLSFSELRNQGFELQMAPTNLSLDEVVVAARRWREISSNISSKIVAVTPREVALQNPQTAADLLGISGKVFIQKSQQGGGSPMIRGFATNRLVYTVDGVRMNTAIFRGGNIQNVINIDPFATQGTEVLFGPGSVIYGSDAIGGVMSFQTLTPLFSLDGEAFVSGKAIARYASANQERTGHVDVNVGWKKWAFVTSISSWDYDHLRQGSHGPKDYVKGFFVRRQDGRDVVVDQEDPLLQVPSAYSQVNLMQKVRFSPGENWDLQYGFHFSETSPYGRYDRHNRLRNGVPRHAQWDYGPQQWMMNLLSVNHRGNGRWYDEATLRLANQAFEESRITRDLNDDTREVRVEQVDAWSANLDFVKSLGEKNTFYYGLEYVHNGVASDGTTENIVTGALSDGADRYPQATWTSLAAYLSDEFRLTEKFTLEGGVRYNYFRLKADFTENLPFYPFPFTRANNENGALTGSIGGVYRPSEKWVLQANLGTAFRSPNVDDIGRIFDSEPGAVVVPNPDLDAEYAYNLDLGFARVFGEVAKLEVTGYYTRLKNALVRRDFVFNGQDSIPYDGTLSKVQAIQNAAEAEVYGLQLGVEVNLPAGFSFASDLNLQKGIEELDDGSTSPSRHAAPFFGVSRLNFRSGKLEMQLYSEYQGEREFEDLAVEERSKDEIYAKDANGNNYSPAWYTLNLKTRYELSETLSLGAGLENITDQRYRPFSSGISGPGRNFILSLQANF</sequence>
<evidence type="ECO:0000313" key="14">
    <source>
        <dbReference type="EMBL" id="MCO5725638.1"/>
    </source>
</evidence>
<dbReference type="PROSITE" id="PS52016">
    <property type="entry name" value="TONB_DEPENDENT_REC_3"/>
    <property type="match status" value="1"/>
</dbReference>
<keyword evidence="6 10" id="KW-0798">TonB box</keyword>
<dbReference type="PROSITE" id="PS01156">
    <property type="entry name" value="TONB_DEPENDENT_REC_2"/>
    <property type="match status" value="1"/>
</dbReference>
<dbReference type="InterPro" id="IPR012910">
    <property type="entry name" value="Plug_dom"/>
</dbReference>
<evidence type="ECO:0000256" key="8">
    <source>
        <dbReference type="ARBA" id="ARBA00023237"/>
    </source>
</evidence>
<keyword evidence="5 11" id="KW-0732">Signal</keyword>
<keyword evidence="15" id="KW-1185">Reference proteome</keyword>
<keyword evidence="7 9" id="KW-0472">Membrane</keyword>
<comment type="subcellular location">
    <subcellularLocation>
        <location evidence="1 9">Cell outer membrane</location>
        <topology evidence="1 9">Multi-pass membrane protein</topology>
    </subcellularLocation>
</comment>
<organism evidence="14 15">
    <name type="scientific">Robiginitalea marina</name>
    <dbReference type="NCBI Taxonomy" id="2954105"/>
    <lineage>
        <taxon>Bacteria</taxon>
        <taxon>Pseudomonadati</taxon>
        <taxon>Bacteroidota</taxon>
        <taxon>Flavobacteriia</taxon>
        <taxon>Flavobacteriales</taxon>
        <taxon>Flavobacteriaceae</taxon>
        <taxon>Robiginitalea</taxon>
    </lineage>
</organism>
<dbReference type="Gene3D" id="2.170.130.10">
    <property type="entry name" value="TonB-dependent receptor, plug domain"/>
    <property type="match status" value="1"/>
</dbReference>
<dbReference type="InterPro" id="IPR039426">
    <property type="entry name" value="TonB-dep_rcpt-like"/>
</dbReference>
<dbReference type="InterPro" id="IPR037066">
    <property type="entry name" value="Plug_dom_sf"/>
</dbReference>
<dbReference type="InterPro" id="IPR000531">
    <property type="entry name" value="Beta-barrel_TonB"/>
</dbReference>
<accession>A0ABT1B2I4</accession>
<feature type="signal peptide" evidence="11">
    <location>
        <begin position="1"/>
        <end position="20"/>
    </location>
</feature>
<feature type="domain" description="TonB-dependent receptor-like beta-barrel" evidence="12">
    <location>
        <begin position="336"/>
        <end position="777"/>
    </location>
</feature>
<dbReference type="RefSeq" id="WP_252742010.1">
    <property type="nucleotide sequence ID" value="NZ_JAMXIB010000011.1"/>
</dbReference>
<evidence type="ECO:0000256" key="10">
    <source>
        <dbReference type="RuleBase" id="RU003357"/>
    </source>
</evidence>
<dbReference type="SUPFAM" id="SSF49464">
    <property type="entry name" value="Carboxypeptidase regulatory domain-like"/>
    <property type="match status" value="1"/>
</dbReference>
<keyword evidence="4 9" id="KW-0812">Transmembrane</keyword>
<dbReference type="InterPro" id="IPR010917">
    <property type="entry name" value="TonB_rcpt_CS"/>
</dbReference>
<evidence type="ECO:0000256" key="11">
    <source>
        <dbReference type="SAM" id="SignalP"/>
    </source>
</evidence>
<evidence type="ECO:0000313" key="15">
    <source>
        <dbReference type="Proteomes" id="UP001206312"/>
    </source>
</evidence>
<comment type="similarity">
    <text evidence="9 10">Belongs to the TonB-dependent receptor family.</text>
</comment>
<evidence type="ECO:0000256" key="9">
    <source>
        <dbReference type="PROSITE-ProRule" id="PRU01360"/>
    </source>
</evidence>
<protein>
    <submittedName>
        <fullName evidence="14">TonB-dependent receptor</fullName>
    </submittedName>
</protein>
<evidence type="ECO:0000256" key="1">
    <source>
        <dbReference type="ARBA" id="ARBA00004571"/>
    </source>
</evidence>
<dbReference type="SUPFAM" id="SSF56935">
    <property type="entry name" value="Porins"/>
    <property type="match status" value="1"/>
</dbReference>
<dbReference type="Gene3D" id="2.40.170.20">
    <property type="entry name" value="TonB-dependent receptor, beta-barrel domain"/>
    <property type="match status" value="1"/>
</dbReference>
<keyword evidence="14" id="KW-0675">Receptor</keyword>
<keyword evidence="3 9" id="KW-1134">Transmembrane beta strand</keyword>
<name>A0ABT1B2I4_9FLAO</name>
<evidence type="ECO:0000256" key="3">
    <source>
        <dbReference type="ARBA" id="ARBA00022452"/>
    </source>
</evidence>
<evidence type="ECO:0000256" key="5">
    <source>
        <dbReference type="ARBA" id="ARBA00022729"/>
    </source>
</evidence>
<dbReference type="InterPro" id="IPR036942">
    <property type="entry name" value="Beta-barrel_TonB_sf"/>
</dbReference>
<proteinExistence type="inferred from homology"/>
<dbReference type="Pfam" id="PF00593">
    <property type="entry name" value="TonB_dep_Rec_b-barrel"/>
    <property type="match status" value="1"/>
</dbReference>
<keyword evidence="2 9" id="KW-0813">Transport</keyword>
<comment type="caution">
    <text evidence="14">The sequence shown here is derived from an EMBL/GenBank/DDBJ whole genome shotgun (WGS) entry which is preliminary data.</text>
</comment>
<keyword evidence="8 9" id="KW-0998">Cell outer membrane</keyword>
<reference evidence="14 15" key="1">
    <citation type="submission" date="2022-06" db="EMBL/GenBank/DDBJ databases">
        <authorList>
            <person name="Xuan X."/>
        </authorList>
    </citation>
    <scope>NUCLEOTIDE SEQUENCE [LARGE SCALE GENOMIC DNA]</scope>
    <source>
        <strain evidence="14 15">2V75</strain>
    </source>
</reference>
<evidence type="ECO:0000259" key="12">
    <source>
        <dbReference type="Pfam" id="PF00593"/>
    </source>
</evidence>
<dbReference type="PANTHER" id="PTHR30069">
    <property type="entry name" value="TONB-DEPENDENT OUTER MEMBRANE RECEPTOR"/>
    <property type="match status" value="1"/>
</dbReference>
<evidence type="ECO:0000256" key="7">
    <source>
        <dbReference type="ARBA" id="ARBA00023136"/>
    </source>
</evidence>
<evidence type="ECO:0000256" key="6">
    <source>
        <dbReference type="ARBA" id="ARBA00023077"/>
    </source>
</evidence>
<dbReference type="Pfam" id="PF07715">
    <property type="entry name" value="Plug"/>
    <property type="match status" value="1"/>
</dbReference>
<feature type="domain" description="TonB-dependent receptor plug" evidence="13">
    <location>
        <begin position="117"/>
        <end position="221"/>
    </location>
</feature>
<feature type="chain" id="PRO_5045366564" evidence="11">
    <location>
        <begin position="21"/>
        <end position="804"/>
    </location>
</feature>
<dbReference type="PANTHER" id="PTHR30069:SF50">
    <property type="entry name" value="TONB-DEPENDENT RECEPTOR HI_1217-RELATED"/>
    <property type="match status" value="1"/>
</dbReference>
<evidence type="ECO:0000259" key="13">
    <source>
        <dbReference type="Pfam" id="PF07715"/>
    </source>
</evidence>
<evidence type="ECO:0000256" key="4">
    <source>
        <dbReference type="ARBA" id="ARBA00022692"/>
    </source>
</evidence>
<gene>
    <name evidence="14" type="ORF">NG653_12290</name>
</gene>
<dbReference type="EMBL" id="JAMXIB010000011">
    <property type="protein sequence ID" value="MCO5725638.1"/>
    <property type="molecule type" value="Genomic_DNA"/>
</dbReference>
<dbReference type="InterPro" id="IPR008969">
    <property type="entry name" value="CarboxyPept-like_regulatory"/>
</dbReference>